<comment type="similarity">
    <text evidence="1 4">Belongs to the glycerate kinase type-1 family.</text>
</comment>
<dbReference type="EMBL" id="AMQS01000004">
    <property type="protein sequence ID" value="EKF52216.1"/>
    <property type="molecule type" value="Genomic_DNA"/>
</dbReference>
<keyword evidence="2 4" id="KW-0808">Transferase</keyword>
<evidence type="ECO:0000256" key="2">
    <source>
        <dbReference type="ARBA" id="ARBA00022679"/>
    </source>
</evidence>
<dbReference type="RefSeq" id="WP_003134744.1">
    <property type="nucleotide sequence ID" value="NZ_AMQS01000004.1"/>
</dbReference>
<organism evidence="5 6">
    <name type="scientific">Lactococcus garvieae DCC43</name>
    <dbReference type="NCBI Taxonomy" id="1231377"/>
    <lineage>
        <taxon>Bacteria</taxon>
        <taxon>Bacillati</taxon>
        <taxon>Bacillota</taxon>
        <taxon>Bacilli</taxon>
        <taxon>Lactobacillales</taxon>
        <taxon>Streptococcaceae</taxon>
        <taxon>Lactococcus</taxon>
    </lineage>
</organism>
<gene>
    <name evidence="5" type="ORF">C426_0489</name>
</gene>
<dbReference type="InterPro" id="IPR004381">
    <property type="entry name" value="Glycerate_kinase"/>
</dbReference>
<dbReference type="PIRSF" id="PIRSF006078">
    <property type="entry name" value="GlxK"/>
    <property type="match status" value="1"/>
</dbReference>
<dbReference type="Gene3D" id="3.90.1510.10">
    <property type="entry name" value="Glycerate kinase, domain 2"/>
    <property type="match status" value="1"/>
</dbReference>
<dbReference type="PANTHER" id="PTHR21599">
    <property type="entry name" value="GLYCERATE KINASE"/>
    <property type="match status" value="1"/>
</dbReference>
<dbReference type="PATRIC" id="fig|1231377.3.peg.491"/>
<dbReference type="SUPFAM" id="SSF110738">
    <property type="entry name" value="Glycerate kinase I"/>
    <property type="match status" value="1"/>
</dbReference>
<dbReference type="PANTHER" id="PTHR21599:SF0">
    <property type="entry name" value="GLYCERATE KINASE"/>
    <property type="match status" value="1"/>
</dbReference>
<dbReference type="NCBIfam" id="TIGR00045">
    <property type="entry name" value="glycerate kinase"/>
    <property type="match status" value="1"/>
</dbReference>
<comment type="caution">
    <text evidence="5">The sequence shown here is derived from an EMBL/GenBank/DDBJ whole genome shotgun (WGS) entry which is preliminary data.</text>
</comment>
<sequence>MKIFIASDSFKGSVSSKDVAESLTLGLLAKNPQLKVTYSEIADGGEGSLSAILAARPDFAIQTITSCDLLGRDYESKVLIGQDLGKKTAIVESADLLGLNLVSADSTSVEAASSYGLGLLIQALKEDEVEKIIVFLGGTGSSDGGGGFLQALGVHFLEEDGQIVHSRKNLLSQNIIDIKNLEKVLEDFSGLEIIIGSDVTNPYTGPNGAQAVFGKQKGATPEQITIFNKQMTVMNELFKAQVNIDLNTYEGSGAAGGLGGAFALLGGKARSGFDIIADLTGLSVKMADADLIITGEGSLDAQSAQGKVPMKVATLAKDQGIPALAVSGRRDEELGDLENHLIAAYAIQREVTTLEVAISPDYAKSNLELIGKNIAGMLSLLK</sequence>
<evidence type="ECO:0000256" key="1">
    <source>
        <dbReference type="ARBA" id="ARBA00006284"/>
    </source>
</evidence>
<dbReference type="InterPro" id="IPR018193">
    <property type="entry name" value="Glyc_kinase_flavodox-like_fold"/>
</dbReference>
<evidence type="ECO:0000256" key="4">
    <source>
        <dbReference type="PIRNR" id="PIRNR006078"/>
    </source>
</evidence>
<dbReference type="Pfam" id="PF02595">
    <property type="entry name" value="Gly_kinase"/>
    <property type="match status" value="1"/>
</dbReference>
<keyword evidence="3 4" id="KW-0418">Kinase</keyword>
<evidence type="ECO:0000313" key="5">
    <source>
        <dbReference type="EMBL" id="EKF52216.1"/>
    </source>
</evidence>
<reference evidence="5 6" key="1">
    <citation type="journal article" date="2012" name="J. Bacteriol.">
        <title>Genome Sequence of the Bacteriocin-Producing Strain Lactococcus garvieae DCC43.</title>
        <authorList>
            <person name="Gabrielsen C."/>
            <person name="Brede D.A."/>
            <person name="Hernandez P.E."/>
            <person name="Nes I.F."/>
            <person name="Diep D.B."/>
        </authorList>
    </citation>
    <scope>NUCLEOTIDE SEQUENCE [LARGE SCALE GENOMIC DNA]</scope>
    <source>
        <strain evidence="5 6">DCC43</strain>
    </source>
</reference>
<dbReference type="InterPro" id="IPR018197">
    <property type="entry name" value="Glycerate_kinase_RE-like"/>
</dbReference>
<dbReference type="GO" id="GO:0008887">
    <property type="term" value="F:glycerate kinase activity"/>
    <property type="evidence" value="ECO:0007669"/>
    <property type="project" value="UniProtKB-UniRule"/>
</dbReference>
<name>K2PXR6_9LACT</name>
<proteinExistence type="inferred from homology"/>
<dbReference type="GO" id="GO:0031388">
    <property type="term" value="P:organic acid phosphorylation"/>
    <property type="evidence" value="ECO:0007669"/>
    <property type="project" value="UniProtKB-UniRule"/>
</dbReference>
<dbReference type="eggNOG" id="COG1929">
    <property type="taxonomic scope" value="Bacteria"/>
</dbReference>
<evidence type="ECO:0000313" key="6">
    <source>
        <dbReference type="Proteomes" id="UP000006787"/>
    </source>
</evidence>
<dbReference type="Proteomes" id="UP000006787">
    <property type="component" value="Unassembled WGS sequence"/>
</dbReference>
<dbReference type="AlphaFoldDB" id="K2PXR6"/>
<evidence type="ECO:0000256" key="3">
    <source>
        <dbReference type="ARBA" id="ARBA00022777"/>
    </source>
</evidence>
<dbReference type="EC" id="2.7.1.31" evidence="5"/>
<dbReference type="InterPro" id="IPR036129">
    <property type="entry name" value="Glycerate_kinase_sf"/>
</dbReference>
<dbReference type="Gene3D" id="3.40.50.10350">
    <property type="entry name" value="Glycerate kinase, domain 1"/>
    <property type="match status" value="1"/>
</dbReference>
<protein>
    <submittedName>
        <fullName evidence="5">Glycerate kinase</fullName>
        <ecNumber evidence="5">2.7.1.31</ecNumber>
    </submittedName>
</protein>
<accession>K2PXR6</accession>